<evidence type="ECO:0000256" key="4">
    <source>
        <dbReference type="ARBA" id="ARBA00022679"/>
    </source>
</evidence>
<dbReference type="EMBL" id="SJZI01000008">
    <property type="protein sequence ID" value="TCJ17403.1"/>
    <property type="molecule type" value="Genomic_DNA"/>
</dbReference>
<dbReference type="GO" id="GO:0005524">
    <property type="term" value="F:ATP binding"/>
    <property type="evidence" value="ECO:0007669"/>
    <property type="project" value="UniProtKB-KW"/>
</dbReference>
<dbReference type="OrthoDB" id="9766459at2"/>
<comment type="caution">
    <text evidence="11">The sequence shown here is derived from an EMBL/GenBank/DDBJ whole genome shotgun (WGS) entry which is preliminary data.</text>
</comment>
<organism evidence="11 12">
    <name type="scientific">Flaviaesturariibacter flavus</name>
    <dbReference type="NCBI Taxonomy" id="2502780"/>
    <lineage>
        <taxon>Bacteria</taxon>
        <taxon>Pseudomonadati</taxon>
        <taxon>Bacteroidota</taxon>
        <taxon>Chitinophagia</taxon>
        <taxon>Chitinophagales</taxon>
        <taxon>Chitinophagaceae</taxon>
        <taxon>Flaviaestuariibacter</taxon>
    </lineage>
</organism>
<dbReference type="InterPro" id="IPR005467">
    <property type="entry name" value="His_kinase_dom"/>
</dbReference>
<evidence type="ECO:0000256" key="8">
    <source>
        <dbReference type="ARBA" id="ARBA00023012"/>
    </source>
</evidence>
<accession>A0A4R1BJA5</accession>
<dbReference type="CDD" id="cd16917">
    <property type="entry name" value="HATPase_UhpB-NarQ-NarX-like"/>
    <property type="match status" value="1"/>
</dbReference>
<evidence type="ECO:0000256" key="7">
    <source>
        <dbReference type="ARBA" id="ARBA00022840"/>
    </source>
</evidence>
<dbReference type="AlphaFoldDB" id="A0A4R1BJA5"/>
<gene>
    <name evidence="11" type="ORF">EPD60_04210</name>
</gene>
<dbReference type="InterPro" id="IPR031621">
    <property type="entry name" value="HisKA_7TM"/>
</dbReference>
<dbReference type="PANTHER" id="PTHR24421">
    <property type="entry name" value="NITRATE/NITRITE SENSOR PROTEIN NARX-RELATED"/>
    <property type="match status" value="1"/>
</dbReference>
<evidence type="ECO:0000256" key="9">
    <source>
        <dbReference type="SAM" id="Phobius"/>
    </source>
</evidence>
<feature type="transmembrane region" description="Helical" evidence="9">
    <location>
        <begin position="39"/>
        <end position="60"/>
    </location>
</feature>
<sequence length="587" mass="66025">MDLTAFPFLSLLFLLPALINLGIAAYILFALPRIRTVDLFGICVLALCIWQIEEAGYMFLGSREAAFAWSKTFCFSWIMINPIALHFACSYTGRKFTEKRLFPVALYLPYLLLHGFYVASGNNNLQPDAAWGWVIAPGGSAIQAVTLWMMPFTMFVVIGMLLRMAFRLPRRSKERTQALVIAFGILIPTLIGFVTQVLFPLVFAIREMPLSPLLVTFFSLSTIVALRRFRLFDISEALQLETVLHQFHNIVLVVLPNRTVRSLNKFTTRIFGLEGGAYMPLERCFPTEEAATDFFEQVFEPAFEGHSLRNNMVSFRAGDRMIETLVAAEPVRHRNEASGVLIVASDITEYLHVVEARKEAEKQLEETRLQQHREITEAVLVAQENERRIIGAELHDNVNQILTSAKLYMGLAATEREGAPFLQQATGIIGVAMQEVRKLSHALIPPSWSGETLVEALRHLLSAAEQGKLFTVHLDVQRFEEERVSSKLKLTIYRIVQEQLNNIVKHAQAKTVRVSLRQDDALVLHITDDGIGFESESRSFGVGLRNMETRAQLHEGRLLLRSSPGKGCQLEVTFPSGQPPRSAGVLQ</sequence>
<comment type="catalytic activity">
    <reaction evidence="1">
        <text>ATP + protein L-histidine = ADP + protein N-phospho-L-histidine.</text>
        <dbReference type="EC" id="2.7.13.3"/>
    </reaction>
</comment>
<feature type="transmembrane region" description="Helical" evidence="9">
    <location>
        <begin position="101"/>
        <end position="120"/>
    </location>
</feature>
<evidence type="ECO:0000256" key="2">
    <source>
        <dbReference type="ARBA" id="ARBA00012438"/>
    </source>
</evidence>
<dbReference type="PANTHER" id="PTHR24421:SF10">
    <property type="entry name" value="NITRATE_NITRITE SENSOR PROTEIN NARQ"/>
    <property type="match status" value="1"/>
</dbReference>
<dbReference type="Pfam" id="PF16927">
    <property type="entry name" value="HisKA_7TM"/>
    <property type="match status" value="1"/>
</dbReference>
<dbReference type="GO" id="GO:0016020">
    <property type="term" value="C:membrane"/>
    <property type="evidence" value="ECO:0007669"/>
    <property type="project" value="InterPro"/>
</dbReference>
<dbReference type="SUPFAM" id="SSF55874">
    <property type="entry name" value="ATPase domain of HSP90 chaperone/DNA topoisomerase II/histidine kinase"/>
    <property type="match status" value="1"/>
</dbReference>
<name>A0A4R1BJA5_9BACT</name>
<feature type="domain" description="Histidine kinase" evidence="10">
    <location>
        <begin position="492"/>
        <end position="578"/>
    </location>
</feature>
<dbReference type="Gene3D" id="1.20.5.1930">
    <property type="match status" value="1"/>
</dbReference>
<keyword evidence="4" id="KW-0808">Transferase</keyword>
<keyword evidence="3" id="KW-0597">Phosphoprotein</keyword>
<evidence type="ECO:0000256" key="1">
    <source>
        <dbReference type="ARBA" id="ARBA00000085"/>
    </source>
</evidence>
<keyword evidence="7" id="KW-0067">ATP-binding</keyword>
<feature type="transmembrane region" description="Helical" evidence="9">
    <location>
        <begin position="66"/>
        <end position="89"/>
    </location>
</feature>
<keyword evidence="9" id="KW-0472">Membrane</keyword>
<dbReference type="Gene3D" id="3.30.565.10">
    <property type="entry name" value="Histidine kinase-like ATPase, C-terminal domain"/>
    <property type="match status" value="1"/>
</dbReference>
<dbReference type="Pfam" id="PF07730">
    <property type="entry name" value="HisKA_3"/>
    <property type="match status" value="1"/>
</dbReference>
<dbReference type="GO" id="GO:0000155">
    <property type="term" value="F:phosphorelay sensor kinase activity"/>
    <property type="evidence" value="ECO:0007669"/>
    <property type="project" value="InterPro"/>
</dbReference>
<evidence type="ECO:0000313" key="12">
    <source>
        <dbReference type="Proteomes" id="UP000295334"/>
    </source>
</evidence>
<dbReference type="RefSeq" id="WP_131447172.1">
    <property type="nucleotide sequence ID" value="NZ_SJZI01000008.1"/>
</dbReference>
<evidence type="ECO:0000259" key="10">
    <source>
        <dbReference type="PROSITE" id="PS50109"/>
    </source>
</evidence>
<reference evidence="11 12" key="1">
    <citation type="submission" date="2019-03" db="EMBL/GenBank/DDBJ databases">
        <authorList>
            <person name="Kim M.K.M."/>
        </authorList>
    </citation>
    <scope>NUCLEOTIDE SEQUENCE [LARGE SCALE GENOMIC DNA]</scope>
    <source>
        <strain evidence="11 12">17J68-12</strain>
    </source>
</reference>
<keyword evidence="9" id="KW-1133">Transmembrane helix</keyword>
<dbReference type="Proteomes" id="UP000295334">
    <property type="component" value="Unassembled WGS sequence"/>
</dbReference>
<keyword evidence="12" id="KW-1185">Reference proteome</keyword>
<protein>
    <recommendedName>
        <fullName evidence="2">histidine kinase</fullName>
        <ecNumber evidence="2">2.7.13.3</ecNumber>
    </recommendedName>
</protein>
<feature type="transmembrane region" description="Helical" evidence="9">
    <location>
        <begin position="6"/>
        <end position="27"/>
    </location>
</feature>
<dbReference type="InterPro" id="IPR050482">
    <property type="entry name" value="Sensor_HK_TwoCompSys"/>
</dbReference>
<evidence type="ECO:0000313" key="11">
    <source>
        <dbReference type="EMBL" id="TCJ17403.1"/>
    </source>
</evidence>
<keyword evidence="8" id="KW-0902">Two-component regulatory system</keyword>
<dbReference type="InterPro" id="IPR036890">
    <property type="entry name" value="HATPase_C_sf"/>
</dbReference>
<feature type="transmembrane region" description="Helical" evidence="9">
    <location>
        <begin position="140"/>
        <end position="166"/>
    </location>
</feature>
<keyword evidence="9" id="KW-0812">Transmembrane</keyword>
<proteinExistence type="predicted"/>
<dbReference type="EC" id="2.7.13.3" evidence="2"/>
<evidence type="ECO:0000256" key="5">
    <source>
        <dbReference type="ARBA" id="ARBA00022741"/>
    </source>
</evidence>
<dbReference type="PROSITE" id="PS50109">
    <property type="entry name" value="HIS_KIN"/>
    <property type="match status" value="1"/>
</dbReference>
<dbReference type="SMART" id="SM00387">
    <property type="entry name" value="HATPase_c"/>
    <property type="match status" value="1"/>
</dbReference>
<keyword evidence="5" id="KW-0547">Nucleotide-binding</keyword>
<dbReference type="InterPro" id="IPR003594">
    <property type="entry name" value="HATPase_dom"/>
</dbReference>
<dbReference type="InterPro" id="IPR011712">
    <property type="entry name" value="Sig_transdc_His_kin_sub3_dim/P"/>
</dbReference>
<dbReference type="GO" id="GO:0046983">
    <property type="term" value="F:protein dimerization activity"/>
    <property type="evidence" value="ECO:0007669"/>
    <property type="project" value="InterPro"/>
</dbReference>
<keyword evidence="6 11" id="KW-0418">Kinase</keyword>
<evidence type="ECO:0000256" key="6">
    <source>
        <dbReference type="ARBA" id="ARBA00022777"/>
    </source>
</evidence>
<evidence type="ECO:0000256" key="3">
    <source>
        <dbReference type="ARBA" id="ARBA00022553"/>
    </source>
</evidence>
<feature type="transmembrane region" description="Helical" evidence="9">
    <location>
        <begin position="178"/>
        <end position="203"/>
    </location>
</feature>
<dbReference type="Pfam" id="PF02518">
    <property type="entry name" value="HATPase_c"/>
    <property type="match status" value="1"/>
</dbReference>
<dbReference type="Gene3D" id="3.30.450.20">
    <property type="entry name" value="PAS domain"/>
    <property type="match status" value="1"/>
</dbReference>